<dbReference type="EMBL" id="UINC01069942">
    <property type="protein sequence ID" value="SVC03709.1"/>
    <property type="molecule type" value="Genomic_DNA"/>
</dbReference>
<reference evidence="1" key="1">
    <citation type="submission" date="2018-05" db="EMBL/GenBank/DDBJ databases">
        <authorList>
            <person name="Lanie J.A."/>
            <person name="Ng W.-L."/>
            <person name="Kazmierczak K.M."/>
            <person name="Andrzejewski T.M."/>
            <person name="Davidsen T.M."/>
            <person name="Wayne K.J."/>
            <person name="Tettelin H."/>
            <person name="Glass J.I."/>
            <person name="Rusch D."/>
            <person name="Podicherti R."/>
            <person name="Tsui H.-C.T."/>
            <person name="Winkler M.E."/>
        </authorList>
    </citation>
    <scope>NUCLEOTIDE SEQUENCE</scope>
</reference>
<name>A0A382IWJ3_9ZZZZ</name>
<dbReference type="Gene3D" id="3.40.50.450">
    <property type="match status" value="1"/>
</dbReference>
<evidence type="ECO:0000313" key="1">
    <source>
        <dbReference type="EMBL" id="SVC03709.1"/>
    </source>
</evidence>
<protein>
    <submittedName>
        <fullName evidence="1">Uncharacterized protein</fullName>
    </submittedName>
</protein>
<gene>
    <name evidence="1" type="ORF">METZ01_LOCUS256563</name>
</gene>
<dbReference type="AlphaFoldDB" id="A0A382IWJ3"/>
<dbReference type="SUPFAM" id="SSF52309">
    <property type="entry name" value="N-(deoxy)ribosyltransferase-like"/>
    <property type="match status" value="1"/>
</dbReference>
<sequence length="168" mass="19932">VGHMQYAQAHFNWREYVEQQLAERHITFFNPLKKPFLTAVNETASTRNFLMEKLRKKEGQYVYNHMKQIRVHDLNLVDRSDFIIAHLIPHVASWGSAEEIVCANRMKKPIFISISGGCRNVPLWLAGMLPPNYFYDDVHKIVDMIKEIDDNKKELDSDRWRLLDKKYR</sequence>
<organism evidence="1">
    <name type="scientific">marine metagenome</name>
    <dbReference type="NCBI Taxonomy" id="408172"/>
    <lineage>
        <taxon>unclassified sequences</taxon>
        <taxon>metagenomes</taxon>
        <taxon>ecological metagenomes</taxon>
    </lineage>
</organism>
<accession>A0A382IWJ3</accession>
<proteinExistence type="predicted"/>
<feature type="non-terminal residue" evidence="1">
    <location>
        <position position="1"/>
    </location>
</feature>